<dbReference type="AlphaFoldDB" id="A0A3B0TZT6"/>
<sequence length="40" mass="4402">MTQKLHAFHVARIAGTGISRRIISFGELQLGQRILAVKAI</sequence>
<protein>
    <submittedName>
        <fullName evidence="1">Uncharacterized protein</fullName>
    </submittedName>
</protein>
<gene>
    <name evidence="1" type="ORF">MNBD_ALPHA11-1605</name>
</gene>
<organism evidence="1">
    <name type="scientific">hydrothermal vent metagenome</name>
    <dbReference type="NCBI Taxonomy" id="652676"/>
    <lineage>
        <taxon>unclassified sequences</taxon>
        <taxon>metagenomes</taxon>
        <taxon>ecological metagenomes</taxon>
    </lineage>
</organism>
<evidence type="ECO:0000313" key="1">
    <source>
        <dbReference type="EMBL" id="VAW18957.1"/>
    </source>
</evidence>
<reference evidence="1" key="1">
    <citation type="submission" date="2018-06" db="EMBL/GenBank/DDBJ databases">
        <authorList>
            <person name="Zhirakovskaya E."/>
        </authorList>
    </citation>
    <scope>NUCLEOTIDE SEQUENCE</scope>
</reference>
<dbReference type="EMBL" id="UOEQ01000191">
    <property type="protein sequence ID" value="VAW18957.1"/>
    <property type="molecule type" value="Genomic_DNA"/>
</dbReference>
<accession>A0A3B0TZT6</accession>
<name>A0A3B0TZT6_9ZZZZ</name>
<proteinExistence type="predicted"/>